<evidence type="ECO:0000313" key="9">
    <source>
        <dbReference type="EMBL" id="KIM00680.1"/>
    </source>
</evidence>
<evidence type="ECO:0000259" key="7">
    <source>
        <dbReference type="PROSITE" id="PS50109"/>
    </source>
</evidence>
<evidence type="ECO:0000313" key="10">
    <source>
        <dbReference type="Proteomes" id="UP000031971"/>
    </source>
</evidence>
<dbReference type="SUPFAM" id="SSF47384">
    <property type="entry name" value="Homodimeric domain of signal transducing histidine kinase"/>
    <property type="match status" value="1"/>
</dbReference>
<dbReference type="GO" id="GO:0007234">
    <property type="term" value="P:osmosensory signaling via phosphorelay pathway"/>
    <property type="evidence" value="ECO:0007669"/>
    <property type="project" value="TreeGrafter"/>
</dbReference>
<accession>A0A0C2YLL2</accession>
<evidence type="ECO:0000256" key="1">
    <source>
        <dbReference type="ARBA" id="ARBA00000085"/>
    </source>
</evidence>
<dbReference type="SMART" id="SM00388">
    <property type="entry name" value="HisKA"/>
    <property type="match status" value="1"/>
</dbReference>
<dbReference type="InterPro" id="IPR004358">
    <property type="entry name" value="Sig_transdc_His_kin-like_C"/>
</dbReference>
<dbReference type="SUPFAM" id="SSF55874">
    <property type="entry name" value="ATPase domain of HSP90 chaperone/DNA topoisomerase II/histidine kinase"/>
    <property type="match status" value="1"/>
</dbReference>
<feature type="domain" description="Histidine kinase" evidence="7">
    <location>
        <begin position="299"/>
        <end position="513"/>
    </location>
</feature>
<name>A0A0C2YLL2_PARME</name>
<evidence type="ECO:0000256" key="4">
    <source>
        <dbReference type="ARBA" id="ARBA00022679"/>
    </source>
</evidence>
<keyword evidence="6" id="KW-0812">Transmembrane</keyword>
<keyword evidence="10" id="KW-1185">Reference proteome</keyword>
<dbReference type="SMART" id="SM01079">
    <property type="entry name" value="CHASE"/>
    <property type="match status" value="1"/>
</dbReference>
<comment type="caution">
    <text evidence="9">The sequence shown here is derived from an EMBL/GenBank/DDBJ whole genome shotgun (WGS) entry which is preliminary data.</text>
</comment>
<dbReference type="InterPro" id="IPR003661">
    <property type="entry name" value="HisK_dim/P_dom"/>
</dbReference>
<feature type="transmembrane region" description="Helical" evidence="6">
    <location>
        <begin position="248"/>
        <end position="269"/>
    </location>
</feature>
<dbReference type="PRINTS" id="PR00344">
    <property type="entry name" value="BCTRLSENSOR"/>
</dbReference>
<dbReference type="RefSeq" id="WP_009868004.1">
    <property type="nucleotide sequence ID" value="NZ_JXSL01000009.1"/>
</dbReference>
<dbReference type="GO" id="GO:0030295">
    <property type="term" value="F:protein kinase activator activity"/>
    <property type="evidence" value="ECO:0007669"/>
    <property type="project" value="TreeGrafter"/>
</dbReference>
<dbReference type="Pfam" id="PF02518">
    <property type="entry name" value="HATPase_c"/>
    <property type="match status" value="1"/>
</dbReference>
<dbReference type="EMBL" id="JXSL01000009">
    <property type="protein sequence ID" value="KIM00680.1"/>
    <property type="molecule type" value="Genomic_DNA"/>
</dbReference>
<dbReference type="GO" id="GO:0000156">
    <property type="term" value="F:phosphorelay response regulator activity"/>
    <property type="evidence" value="ECO:0007669"/>
    <property type="project" value="TreeGrafter"/>
</dbReference>
<dbReference type="InterPro" id="IPR006189">
    <property type="entry name" value="CHASE_dom"/>
</dbReference>
<dbReference type="CDD" id="cd00082">
    <property type="entry name" value="HisKA"/>
    <property type="match status" value="1"/>
</dbReference>
<keyword evidence="4" id="KW-0808">Transferase</keyword>
<dbReference type="InterPro" id="IPR005467">
    <property type="entry name" value="His_kinase_dom"/>
</dbReference>
<evidence type="ECO:0000256" key="6">
    <source>
        <dbReference type="SAM" id="Phobius"/>
    </source>
</evidence>
<dbReference type="STRING" id="272627.CCC_03282"/>
<sequence length="524" mass="57674">MLLATVVWLGLSWWITAIYSDHREAQLRGQASALAQSSAGALGNALNQRLALVRGLAAFMAVKAAENHPEEIDLEFPAFASACYQQVPGIRNISVAPDFVVRLVYPQDAGNLKVVGNHLLDDKRPGFAEAVNRAIKTRDLAVHEPVELIQGGLGLMARQAIFVDERPWGAVGMAFSIASLLDSGLIDSMRTYIWGLRTKSGTLVGGDAGVFAMQPVLVPIALPEGYWEFALAPRMGWAKATAEEAEIAALRFGLLIIGIGLLTLTWIALRRRETLEKLVESRTRELSNANRELERFSFVVAHDLQEPLRSIVSFSQLVERGMSDQLTPEHREWLSGLANAARLMKSLLHDVQIYLGESNAPLPKRQIDAAEALAMARRKLSGPINQSGATLEVSPLPMVWADHHRLSEAFLALIGNAIEYRSPERPAVIRISSRMEGTYLYIDIADNGIGIEEMYFERIFDVFQRLHARSAHPGTGMGLAIAKKMVEHLGGTIRVRSQIGQGSVFSIVLPAARTRSVDARWERP</sequence>
<keyword evidence="5 9" id="KW-0418">Kinase</keyword>
<dbReference type="Proteomes" id="UP000031971">
    <property type="component" value="Unassembled WGS sequence"/>
</dbReference>
<dbReference type="InterPro" id="IPR050351">
    <property type="entry name" value="BphY/WalK/GraS-like"/>
</dbReference>
<keyword evidence="6" id="KW-1133">Transmembrane helix</keyword>
<keyword evidence="6" id="KW-0472">Membrane</keyword>
<dbReference type="EC" id="2.7.13.3" evidence="2"/>
<dbReference type="PANTHER" id="PTHR42878:SF15">
    <property type="entry name" value="BACTERIOPHYTOCHROME"/>
    <property type="match status" value="1"/>
</dbReference>
<evidence type="ECO:0000256" key="3">
    <source>
        <dbReference type="ARBA" id="ARBA00022553"/>
    </source>
</evidence>
<feature type="domain" description="CHASE" evidence="8">
    <location>
        <begin position="97"/>
        <end position="189"/>
    </location>
</feature>
<gene>
    <name evidence="9" type="ORF">CCC_03282</name>
</gene>
<dbReference type="InterPro" id="IPR036890">
    <property type="entry name" value="HATPase_C_sf"/>
</dbReference>
<evidence type="ECO:0000256" key="2">
    <source>
        <dbReference type="ARBA" id="ARBA00012438"/>
    </source>
</evidence>
<dbReference type="InterPro" id="IPR003594">
    <property type="entry name" value="HATPase_dom"/>
</dbReference>
<protein>
    <recommendedName>
        <fullName evidence="2">histidine kinase</fullName>
        <ecNumber evidence="2">2.7.13.3</ecNumber>
    </recommendedName>
</protein>
<dbReference type="AlphaFoldDB" id="A0A0C2YLL2"/>
<dbReference type="Gene3D" id="3.30.565.10">
    <property type="entry name" value="Histidine kinase-like ATPase, C-terminal domain"/>
    <property type="match status" value="1"/>
</dbReference>
<dbReference type="PANTHER" id="PTHR42878">
    <property type="entry name" value="TWO-COMPONENT HISTIDINE KINASE"/>
    <property type="match status" value="1"/>
</dbReference>
<dbReference type="SMART" id="SM00387">
    <property type="entry name" value="HATPase_c"/>
    <property type="match status" value="1"/>
</dbReference>
<keyword evidence="3" id="KW-0597">Phosphoprotein</keyword>
<evidence type="ECO:0000259" key="8">
    <source>
        <dbReference type="PROSITE" id="PS50839"/>
    </source>
</evidence>
<dbReference type="Gene3D" id="1.10.287.130">
    <property type="match status" value="1"/>
</dbReference>
<proteinExistence type="predicted"/>
<reference evidence="9 10" key="1">
    <citation type="submission" date="2015-01" db="EMBL/GenBank/DDBJ databases">
        <title>Genome Sequence of Magnetospirillum magnetotacticum Strain MS-1.</title>
        <authorList>
            <person name="Marinov G.K."/>
            <person name="Smalley M.D."/>
            <person name="DeSalvo G."/>
        </authorList>
    </citation>
    <scope>NUCLEOTIDE SEQUENCE [LARGE SCALE GENOMIC DNA]</scope>
    <source>
        <strain evidence="9 10">MS-1</strain>
    </source>
</reference>
<dbReference type="InterPro" id="IPR036097">
    <property type="entry name" value="HisK_dim/P_sf"/>
</dbReference>
<dbReference type="GO" id="GO:0000155">
    <property type="term" value="F:phosphorelay sensor kinase activity"/>
    <property type="evidence" value="ECO:0007669"/>
    <property type="project" value="InterPro"/>
</dbReference>
<organism evidence="9 10">
    <name type="scientific">Paramagnetospirillum magnetotacticum MS-1</name>
    <dbReference type="NCBI Taxonomy" id="272627"/>
    <lineage>
        <taxon>Bacteria</taxon>
        <taxon>Pseudomonadati</taxon>
        <taxon>Pseudomonadota</taxon>
        <taxon>Alphaproteobacteria</taxon>
        <taxon>Rhodospirillales</taxon>
        <taxon>Magnetospirillaceae</taxon>
        <taxon>Paramagnetospirillum</taxon>
    </lineage>
</organism>
<dbReference type="PROSITE" id="PS50839">
    <property type="entry name" value="CHASE"/>
    <property type="match status" value="1"/>
</dbReference>
<evidence type="ECO:0000256" key="5">
    <source>
        <dbReference type="ARBA" id="ARBA00022777"/>
    </source>
</evidence>
<comment type="catalytic activity">
    <reaction evidence="1">
        <text>ATP + protein L-histidine = ADP + protein N-phospho-L-histidine.</text>
        <dbReference type="EC" id="2.7.13.3"/>
    </reaction>
</comment>
<dbReference type="PROSITE" id="PS50109">
    <property type="entry name" value="HIS_KIN"/>
    <property type="match status" value="1"/>
</dbReference>